<reference evidence="11" key="1">
    <citation type="submission" date="2014-08" db="EMBL/GenBank/DDBJ databases">
        <authorList>
            <person name="Sharma Rahul"/>
            <person name="Thines Marco"/>
        </authorList>
    </citation>
    <scope>NUCLEOTIDE SEQUENCE</scope>
</reference>
<dbReference type="PANTHER" id="PTHR28118:SF1">
    <property type="entry name" value="POLYNUCLEOTIDE 5'-TRIPHOSPHATASE CTL1-RELATED"/>
    <property type="match status" value="1"/>
</dbReference>
<keyword evidence="6 8" id="KW-0539">Nucleus</keyword>
<proteinExistence type="inferred from homology"/>
<evidence type="ECO:0000256" key="7">
    <source>
        <dbReference type="ARBA" id="ARBA00047740"/>
    </source>
</evidence>
<evidence type="ECO:0000259" key="10">
    <source>
        <dbReference type="Pfam" id="PF02940"/>
    </source>
</evidence>
<comment type="function">
    <text evidence="8">First step of mRNA capping. Converts the 5'-triphosphate end of a nascent mRNA chain into a diphosphate end.</text>
</comment>
<feature type="domain" description="mRNA triphosphatase Cet1-like" evidence="10">
    <location>
        <begin position="103"/>
        <end position="310"/>
    </location>
</feature>
<dbReference type="GO" id="GO:0004651">
    <property type="term" value="F:polynucleotide 5'-phosphatase activity"/>
    <property type="evidence" value="ECO:0007669"/>
    <property type="project" value="UniProtKB-UniRule"/>
</dbReference>
<dbReference type="PANTHER" id="PTHR28118">
    <property type="entry name" value="POLYNUCLEOTIDE 5'-TRIPHOSPHATASE-RELATED"/>
    <property type="match status" value="1"/>
</dbReference>
<keyword evidence="4 8" id="KW-0507">mRNA processing</keyword>
<organism evidence="11">
    <name type="scientific">Phaffia rhodozyma</name>
    <name type="common">Yeast</name>
    <name type="synonym">Xanthophyllomyces dendrorhous</name>
    <dbReference type="NCBI Taxonomy" id="264483"/>
    <lineage>
        <taxon>Eukaryota</taxon>
        <taxon>Fungi</taxon>
        <taxon>Dikarya</taxon>
        <taxon>Basidiomycota</taxon>
        <taxon>Agaricomycotina</taxon>
        <taxon>Tremellomycetes</taxon>
        <taxon>Cystofilobasidiales</taxon>
        <taxon>Mrakiaceae</taxon>
        <taxon>Phaffia</taxon>
    </lineage>
</organism>
<evidence type="ECO:0000256" key="2">
    <source>
        <dbReference type="ARBA" id="ARBA00004123"/>
    </source>
</evidence>
<dbReference type="Gene3D" id="3.20.100.10">
    <property type="entry name" value="mRNA triphosphatase Cet1-like"/>
    <property type="match status" value="1"/>
</dbReference>
<name>A0A0F7SGJ7_PHARH</name>
<sequence>MSSKLPNPNGHGEGSPRKRARPSDQEERSSAAPSSSSSTPQASQGHTERRSSNNPPSAGSSYPISQAYTPSSSHPSHAQGPQMMDISVPNGLTPTFFELEPEDEFVRRIGDWIWALARTAQHVEIEAKIGTIRSHQTRQRISLPIETETILLPSADVRSNPTGLSYFFDSNMSSSHHKHYNQLLNHQTSTTRHAPVPISYAHLLETDTTRKLPDGRQVRIRTDKKTGGVVEVVEKVRLGDLNVYSPLRKFDWRLSISTEKPIPTVPTEGQDVFIRKKDRLSYSHQAVRVDLTQVTTQNEEKRHHELEVEILDAPQLLEEAAAHAREENNCYDQLVAHLIGTVRMLVRNCA</sequence>
<dbReference type="InterPro" id="IPR004206">
    <property type="entry name" value="mRNA_triPase_Cet1"/>
</dbReference>
<dbReference type="AlphaFoldDB" id="A0A0F7SGJ7"/>
<comment type="subcellular location">
    <subcellularLocation>
        <location evidence="2 8">Nucleus</location>
    </subcellularLocation>
</comment>
<comment type="similarity">
    <text evidence="3 8">Belongs to the fungal TPase family.</text>
</comment>
<evidence type="ECO:0000313" key="11">
    <source>
        <dbReference type="EMBL" id="CDZ96449.1"/>
    </source>
</evidence>
<dbReference type="GO" id="GO:0140818">
    <property type="term" value="F:mRNA 5'-triphosphate monophosphatase activity"/>
    <property type="evidence" value="ECO:0007669"/>
    <property type="project" value="UniProtKB-EC"/>
</dbReference>
<dbReference type="CDD" id="cd07470">
    <property type="entry name" value="CYTH-like_mRNA_RTPase"/>
    <property type="match status" value="1"/>
</dbReference>
<feature type="region of interest" description="Disordered" evidence="9">
    <location>
        <begin position="1"/>
        <end position="89"/>
    </location>
</feature>
<comment type="catalytic activity">
    <reaction evidence="7">
        <text>a 5'-end triphospho-ribonucleoside in mRNA + H2O = a 5'-end diphospho-ribonucleoside in mRNA + phosphate + H(+)</text>
        <dbReference type="Rhea" id="RHEA:67004"/>
        <dbReference type="Rhea" id="RHEA-COMP:17164"/>
        <dbReference type="Rhea" id="RHEA-COMP:17165"/>
        <dbReference type="ChEBI" id="CHEBI:15377"/>
        <dbReference type="ChEBI" id="CHEBI:15378"/>
        <dbReference type="ChEBI" id="CHEBI:43474"/>
        <dbReference type="ChEBI" id="CHEBI:167616"/>
        <dbReference type="ChEBI" id="CHEBI:167618"/>
        <dbReference type="EC" id="3.6.1.74"/>
    </reaction>
    <physiologicalReaction direction="left-to-right" evidence="7">
        <dbReference type="Rhea" id="RHEA:67005"/>
    </physiologicalReaction>
</comment>
<comment type="subunit">
    <text evidence="8">Heterodimer. The mRNA-capping enzyme is composed of two separate chains alpha and beta, respectively a mRNA guanylyltransferase and an mRNA 5'-triphosphate monophosphatase.</text>
</comment>
<dbReference type="EC" id="3.6.1.74" evidence="8"/>
<dbReference type="Pfam" id="PF02940">
    <property type="entry name" value="mRNA_triPase"/>
    <property type="match status" value="1"/>
</dbReference>
<evidence type="ECO:0000256" key="3">
    <source>
        <dbReference type="ARBA" id="ARBA00006345"/>
    </source>
</evidence>
<feature type="compositionally biased region" description="Polar residues" evidence="9">
    <location>
        <begin position="52"/>
        <end position="76"/>
    </location>
</feature>
<dbReference type="InterPro" id="IPR040343">
    <property type="entry name" value="Cet1/Ctl1"/>
</dbReference>
<keyword evidence="8" id="KW-0506">mRNA capping</keyword>
<keyword evidence="5 8" id="KW-0378">Hydrolase</keyword>
<dbReference type="InterPro" id="IPR033469">
    <property type="entry name" value="CYTH-like_dom_sf"/>
</dbReference>
<dbReference type="InterPro" id="IPR037009">
    <property type="entry name" value="mRNA_triPase_Cet1_sf"/>
</dbReference>
<protein>
    <recommendedName>
        <fullName evidence="8">mRNA-capping enzyme subunit beta</fullName>
        <ecNumber evidence="8">3.6.1.74</ecNumber>
    </recommendedName>
    <alternativeName>
        <fullName evidence="8">mRNA 5'-phosphatase</fullName>
    </alternativeName>
    <alternativeName>
        <fullName evidence="8">mRNA 5'-triphosphate monophosphatase</fullName>
    </alternativeName>
</protein>
<dbReference type="SUPFAM" id="SSF55154">
    <property type="entry name" value="CYTH-like phosphatases"/>
    <property type="match status" value="1"/>
</dbReference>
<evidence type="ECO:0000256" key="6">
    <source>
        <dbReference type="ARBA" id="ARBA00023242"/>
    </source>
</evidence>
<evidence type="ECO:0000256" key="1">
    <source>
        <dbReference type="ARBA" id="ARBA00001946"/>
    </source>
</evidence>
<evidence type="ECO:0000256" key="4">
    <source>
        <dbReference type="ARBA" id="ARBA00022664"/>
    </source>
</evidence>
<evidence type="ECO:0000256" key="8">
    <source>
        <dbReference type="RuleBase" id="RU367053"/>
    </source>
</evidence>
<evidence type="ECO:0000256" key="5">
    <source>
        <dbReference type="ARBA" id="ARBA00022801"/>
    </source>
</evidence>
<dbReference type="EMBL" id="LN483144">
    <property type="protein sequence ID" value="CDZ96449.1"/>
    <property type="molecule type" value="Genomic_DNA"/>
</dbReference>
<feature type="compositionally biased region" description="Low complexity" evidence="9">
    <location>
        <begin position="30"/>
        <end position="44"/>
    </location>
</feature>
<comment type="cofactor">
    <cofactor evidence="1 8">
        <name>Mg(2+)</name>
        <dbReference type="ChEBI" id="CHEBI:18420"/>
    </cofactor>
</comment>
<accession>A0A0F7SGJ7</accession>
<dbReference type="GO" id="GO:0031533">
    <property type="term" value="C:mRNA capping enzyme complex"/>
    <property type="evidence" value="ECO:0007669"/>
    <property type="project" value="UniProtKB-UniRule"/>
</dbReference>
<dbReference type="GO" id="GO:0006370">
    <property type="term" value="P:7-methylguanosine mRNA capping"/>
    <property type="evidence" value="ECO:0007669"/>
    <property type="project" value="UniProtKB-UniRule"/>
</dbReference>
<evidence type="ECO:0000256" key="9">
    <source>
        <dbReference type="SAM" id="MobiDB-lite"/>
    </source>
</evidence>